<evidence type="ECO:0000259" key="3">
    <source>
        <dbReference type="PROSITE" id="PS50102"/>
    </source>
</evidence>
<gene>
    <name evidence="4" type="ORF">MELIAE_LOCUS7955</name>
</gene>
<dbReference type="InterPro" id="IPR035979">
    <property type="entry name" value="RBD_domain_sf"/>
</dbReference>
<protein>
    <recommendedName>
        <fullName evidence="3">RRM domain-containing protein</fullName>
    </recommendedName>
</protein>
<evidence type="ECO:0000256" key="1">
    <source>
        <dbReference type="ARBA" id="ARBA00022884"/>
    </source>
</evidence>
<evidence type="ECO:0000256" key="2">
    <source>
        <dbReference type="PROSITE-ProRule" id="PRU00176"/>
    </source>
</evidence>
<dbReference type="InterPro" id="IPR000504">
    <property type="entry name" value="RRM_dom"/>
</dbReference>
<evidence type="ECO:0000313" key="4">
    <source>
        <dbReference type="EMBL" id="CAH0557179.1"/>
    </source>
</evidence>
<dbReference type="CDD" id="cd12366">
    <property type="entry name" value="RRM1_RBM45"/>
    <property type="match status" value="1"/>
</dbReference>
<dbReference type="SUPFAM" id="SSF54928">
    <property type="entry name" value="RNA-binding domain, RBD"/>
    <property type="match status" value="2"/>
</dbReference>
<dbReference type="SMART" id="SM00360">
    <property type="entry name" value="RRM"/>
    <property type="match status" value="4"/>
</dbReference>
<sequence>MVNLATLQASINPFCQIRSACYLPEINKEMGDKRSYPHSSTDEPPNSRLFVIGSKMLKEEDFRSAFGVFGTIEEIWVVKDRSTGENKGVTYIKFAKTSEAACALEAMNGKSIGNVNRSIKVMIAASRDQGSKRESNEEEKTLRLFVVVPKTMTDSELYDEFKTYGDIDYANILKDKETRESKGFAYVKYYKFSHAAIAFEECDKKYRPVFAEPRKSQRDLEMDRHYSAPRGHDQDNYSQNMPIAPPLGIPDFHSSGEGFTKLIVIASPVLNQDQLWKLFDIVPGLDYCHVNYEGRPRPTRAVAEVAYTSPQSAAHAREKLHGFEYPMGFRLIVRPEQDNRPNVFAGRSLDKPKPDILQIAETIAQASSLIQAAGFSPDILQAKLGLGNKSNPGTSMDLDIQCSVKLPERKPLAKIDDETVARCFIVCFPSALHNSVLKDVFSRFENLIDVYMLNNKNCGYANYSTKKSAEEAIKVLHGAEIMGIRMKVMEAQEKPDHQRKRQRIDSPF</sequence>
<dbReference type="InterPro" id="IPR052462">
    <property type="entry name" value="SLIRP/GR-RBP-like"/>
</dbReference>
<dbReference type="AlphaFoldDB" id="A0A9P0FJ56"/>
<name>A0A9P0FJ56_BRAAE</name>
<proteinExistence type="predicted"/>
<keyword evidence="1 2" id="KW-0694">RNA-binding</keyword>
<dbReference type="PROSITE" id="PS50102">
    <property type="entry name" value="RRM"/>
    <property type="match status" value="3"/>
</dbReference>
<dbReference type="EMBL" id="OV121136">
    <property type="protein sequence ID" value="CAH0557179.1"/>
    <property type="molecule type" value="Genomic_DNA"/>
</dbReference>
<dbReference type="Gene3D" id="3.30.70.330">
    <property type="match status" value="3"/>
</dbReference>
<feature type="domain" description="RRM" evidence="3">
    <location>
        <begin position="421"/>
        <end position="493"/>
    </location>
</feature>
<evidence type="ECO:0000313" key="5">
    <source>
        <dbReference type="Proteomes" id="UP001154078"/>
    </source>
</evidence>
<reference evidence="4" key="1">
    <citation type="submission" date="2021-12" db="EMBL/GenBank/DDBJ databases">
        <authorList>
            <person name="King R."/>
        </authorList>
    </citation>
    <scope>NUCLEOTIDE SEQUENCE</scope>
</reference>
<dbReference type="Proteomes" id="UP001154078">
    <property type="component" value="Chromosome 5"/>
</dbReference>
<dbReference type="OrthoDB" id="78437at2759"/>
<dbReference type="Pfam" id="PF00076">
    <property type="entry name" value="RRM_1"/>
    <property type="match status" value="3"/>
</dbReference>
<feature type="domain" description="RRM" evidence="3">
    <location>
        <begin position="148"/>
        <end position="216"/>
    </location>
</feature>
<feature type="domain" description="RRM" evidence="3">
    <location>
        <begin position="47"/>
        <end position="126"/>
    </location>
</feature>
<organism evidence="4 5">
    <name type="scientific">Brassicogethes aeneus</name>
    <name type="common">Rape pollen beetle</name>
    <name type="synonym">Meligethes aeneus</name>
    <dbReference type="NCBI Taxonomy" id="1431903"/>
    <lineage>
        <taxon>Eukaryota</taxon>
        <taxon>Metazoa</taxon>
        <taxon>Ecdysozoa</taxon>
        <taxon>Arthropoda</taxon>
        <taxon>Hexapoda</taxon>
        <taxon>Insecta</taxon>
        <taxon>Pterygota</taxon>
        <taxon>Neoptera</taxon>
        <taxon>Endopterygota</taxon>
        <taxon>Coleoptera</taxon>
        <taxon>Polyphaga</taxon>
        <taxon>Cucujiformia</taxon>
        <taxon>Nitidulidae</taxon>
        <taxon>Meligethinae</taxon>
        <taxon>Brassicogethes</taxon>
    </lineage>
</organism>
<accession>A0A9P0FJ56</accession>
<dbReference type="InterPro" id="IPR034203">
    <property type="entry name" value="RBM45_RRM1"/>
</dbReference>
<dbReference type="InterPro" id="IPR012677">
    <property type="entry name" value="Nucleotide-bd_a/b_plait_sf"/>
</dbReference>
<dbReference type="PANTHER" id="PTHR48027">
    <property type="entry name" value="HETEROGENEOUS NUCLEAR RIBONUCLEOPROTEIN 87F-RELATED"/>
    <property type="match status" value="1"/>
</dbReference>
<keyword evidence="5" id="KW-1185">Reference proteome</keyword>
<dbReference type="GO" id="GO:0003723">
    <property type="term" value="F:RNA binding"/>
    <property type="evidence" value="ECO:0007669"/>
    <property type="project" value="UniProtKB-UniRule"/>
</dbReference>